<evidence type="ECO:0000259" key="3">
    <source>
        <dbReference type="Pfam" id="PF08797"/>
    </source>
</evidence>
<evidence type="ECO:0000313" key="5">
    <source>
        <dbReference type="Proteomes" id="UP000006906"/>
    </source>
</evidence>
<dbReference type="Proteomes" id="UP000006906">
    <property type="component" value="Chromosome 3"/>
</dbReference>
<dbReference type="InterPro" id="IPR014905">
    <property type="entry name" value="HIRAN"/>
</dbReference>
<feature type="domain" description="HIRAN" evidence="3">
    <location>
        <begin position="23"/>
        <end position="72"/>
    </location>
</feature>
<accession>A0A2K3DXX7</accession>
<dbReference type="RefSeq" id="XP_042926213.1">
    <property type="nucleotide sequence ID" value="XM_043061084.1"/>
</dbReference>
<dbReference type="AlphaFoldDB" id="A0A2K3DXX7"/>
<reference evidence="4 5" key="1">
    <citation type="journal article" date="2007" name="Science">
        <title>The Chlamydomonas genome reveals the evolution of key animal and plant functions.</title>
        <authorList>
            <person name="Merchant S.S."/>
            <person name="Prochnik S.E."/>
            <person name="Vallon O."/>
            <person name="Harris E.H."/>
            <person name="Karpowicz S.J."/>
            <person name="Witman G.B."/>
            <person name="Terry A."/>
            <person name="Salamov A."/>
            <person name="Fritz-Laylin L.K."/>
            <person name="Marechal-Drouard L."/>
            <person name="Marshall W.F."/>
            <person name="Qu L.H."/>
            <person name="Nelson D.R."/>
            <person name="Sanderfoot A.A."/>
            <person name="Spalding M.H."/>
            <person name="Kapitonov V.V."/>
            <person name="Ren Q."/>
            <person name="Ferris P."/>
            <person name="Lindquist E."/>
            <person name="Shapiro H."/>
            <person name="Lucas S.M."/>
            <person name="Grimwood J."/>
            <person name="Schmutz J."/>
            <person name="Cardol P."/>
            <person name="Cerutti H."/>
            <person name="Chanfreau G."/>
            <person name="Chen C.L."/>
            <person name="Cognat V."/>
            <person name="Croft M.T."/>
            <person name="Dent R."/>
            <person name="Dutcher S."/>
            <person name="Fernandez E."/>
            <person name="Fukuzawa H."/>
            <person name="Gonzalez-Ballester D."/>
            <person name="Gonzalez-Halphen D."/>
            <person name="Hallmann A."/>
            <person name="Hanikenne M."/>
            <person name="Hippler M."/>
            <person name="Inwood W."/>
            <person name="Jabbari K."/>
            <person name="Kalanon M."/>
            <person name="Kuras R."/>
            <person name="Lefebvre P.A."/>
            <person name="Lemaire S.D."/>
            <person name="Lobanov A.V."/>
            <person name="Lohr M."/>
            <person name="Manuell A."/>
            <person name="Meier I."/>
            <person name="Mets L."/>
            <person name="Mittag M."/>
            <person name="Mittelmeier T."/>
            <person name="Moroney J.V."/>
            <person name="Moseley J."/>
            <person name="Napoli C."/>
            <person name="Nedelcu A.M."/>
            <person name="Niyogi K."/>
            <person name="Novoselov S.V."/>
            <person name="Paulsen I.T."/>
            <person name="Pazour G."/>
            <person name="Purton S."/>
            <person name="Ral J.P."/>
            <person name="Riano-Pachon D.M."/>
            <person name="Riekhof W."/>
            <person name="Rymarquis L."/>
            <person name="Schroda M."/>
            <person name="Stern D."/>
            <person name="Umen J."/>
            <person name="Willows R."/>
            <person name="Wilson N."/>
            <person name="Zimmer S.L."/>
            <person name="Allmer J."/>
            <person name="Balk J."/>
            <person name="Bisova K."/>
            <person name="Chen C.J."/>
            <person name="Elias M."/>
            <person name="Gendler K."/>
            <person name="Hauser C."/>
            <person name="Lamb M.R."/>
            <person name="Ledford H."/>
            <person name="Long J.C."/>
            <person name="Minagawa J."/>
            <person name="Page M.D."/>
            <person name="Pan J."/>
            <person name="Pootakham W."/>
            <person name="Roje S."/>
            <person name="Rose A."/>
            <person name="Stahlberg E."/>
            <person name="Terauchi A.M."/>
            <person name="Yang P."/>
            <person name="Ball S."/>
            <person name="Bowler C."/>
            <person name="Dieckmann C.L."/>
            <person name="Gladyshev V.N."/>
            <person name="Green P."/>
            <person name="Jorgensen R."/>
            <person name="Mayfield S."/>
            <person name="Mueller-Roeber B."/>
            <person name="Rajamani S."/>
            <person name="Sayre R.T."/>
            <person name="Brokstein P."/>
            <person name="Dubchak I."/>
            <person name="Goodstein D."/>
            <person name="Hornick L."/>
            <person name="Huang Y.W."/>
            <person name="Jhaveri J."/>
            <person name="Luo Y."/>
            <person name="Martinez D."/>
            <person name="Ngau W.C."/>
            <person name="Otillar B."/>
            <person name="Poliakov A."/>
            <person name="Porter A."/>
            <person name="Szajkowski L."/>
            <person name="Werner G."/>
            <person name="Zhou K."/>
            <person name="Grigoriev I.V."/>
            <person name="Rokhsar D.S."/>
            <person name="Grossman A.R."/>
        </authorList>
    </citation>
    <scope>NUCLEOTIDE SEQUENCE [LARGE SCALE GENOMIC DNA]</scope>
    <source>
        <strain evidence="5">CC-503</strain>
    </source>
</reference>
<proteinExistence type="predicted"/>
<sequence length="296" mass="30815">MLLAARTASEQKHRPDSIRLAGVTFDGRQELVRALQPDQMLLLEREPWNPHDAAAVRVADLRGRTLGYVPRKDGQNSRYGRTEHGFAITASTGPVAEPGSSNYGAYVLARPDLASLTLEPLLPPAASEAARLSDLPAALGPRLPALRAASLAAANYKCEVTGAAQEQLPLTLVPLWRFNSAARSVQLIRLAALSQPLAEAKSRLEQGLSEAAAAAVGAGTLLGAAAAAGGGSGSSAGDEAGAALSGVLRGLLAMPEAGLFAEINGLGEEDVLAYFLLVCRRAVAVQAEGWRVELLM</sequence>
<dbReference type="OrthoDB" id="545262at2759"/>
<dbReference type="Gene3D" id="3.30.70.2330">
    <property type="match status" value="1"/>
</dbReference>
<dbReference type="KEGG" id="cre:CHLRE_03g184100v5"/>
<dbReference type="ExpressionAtlas" id="A0A2K3DXX7">
    <property type="expression patterns" value="differential"/>
</dbReference>
<organism evidence="4 5">
    <name type="scientific">Chlamydomonas reinhardtii</name>
    <name type="common">Chlamydomonas smithii</name>
    <dbReference type="NCBI Taxonomy" id="3055"/>
    <lineage>
        <taxon>Eukaryota</taxon>
        <taxon>Viridiplantae</taxon>
        <taxon>Chlorophyta</taxon>
        <taxon>core chlorophytes</taxon>
        <taxon>Chlorophyceae</taxon>
        <taxon>CS clade</taxon>
        <taxon>Chlamydomonadales</taxon>
        <taxon>Chlamydomonadaceae</taxon>
        <taxon>Chlamydomonas</taxon>
    </lineage>
</organism>
<dbReference type="GO" id="GO:0008270">
    <property type="term" value="F:zinc ion binding"/>
    <property type="evidence" value="ECO:0007669"/>
    <property type="project" value="InterPro"/>
</dbReference>
<dbReference type="GO" id="GO:0016818">
    <property type="term" value="F:hydrolase activity, acting on acid anhydrides, in phosphorus-containing anhydrides"/>
    <property type="evidence" value="ECO:0007669"/>
    <property type="project" value="InterPro"/>
</dbReference>
<keyword evidence="1" id="KW-0479">Metal-binding</keyword>
<evidence type="ECO:0000313" key="4">
    <source>
        <dbReference type="EMBL" id="PNW85389.1"/>
    </source>
</evidence>
<gene>
    <name evidence="4" type="ORF">CHLRE_03g184100v5</name>
</gene>
<keyword evidence="2" id="KW-0378">Hydrolase</keyword>
<dbReference type="EMBL" id="CM008964">
    <property type="protein sequence ID" value="PNW85389.1"/>
    <property type="molecule type" value="Genomic_DNA"/>
</dbReference>
<dbReference type="Pfam" id="PF08797">
    <property type="entry name" value="HIRAN"/>
    <property type="match status" value="1"/>
</dbReference>
<dbReference type="InParanoid" id="A0A2K3DXX7"/>
<evidence type="ECO:0000256" key="1">
    <source>
        <dbReference type="ARBA" id="ARBA00022723"/>
    </source>
</evidence>
<protein>
    <recommendedName>
        <fullName evidence="3">HIRAN domain-containing protein</fullName>
    </recommendedName>
</protein>
<name>A0A2K3DXX7_CHLRE</name>
<dbReference type="GO" id="GO:0003676">
    <property type="term" value="F:nucleic acid binding"/>
    <property type="evidence" value="ECO:0007669"/>
    <property type="project" value="InterPro"/>
</dbReference>
<dbReference type="GeneID" id="5717412"/>
<dbReference type="Gramene" id="PNW85389">
    <property type="protein sequence ID" value="PNW85389"/>
    <property type="gene ID" value="CHLRE_03g184100v5"/>
</dbReference>
<keyword evidence="5" id="KW-1185">Reference proteome</keyword>
<evidence type="ECO:0000256" key="2">
    <source>
        <dbReference type="ARBA" id="ARBA00022801"/>
    </source>
</evidence>